<dbReference type="InterPro" id="IPR036397">
    <property type="entry name" value="RNaseH_sf"/>
</dbReference>
<reference evidence="9" key="2">
    <citation type="submission" date="2022-01" db="EMBL/GenBank/DDBJ databases">
        <authorList>
            <person name="Yamashiro T."/>
            <person name="Shiraishi A."/>
            <person name="Satake H."/>
            <person name="Nakayama K."/>
        </authorList>
    </citation>
    <scope>NUCLEOTIDE SEQUENCE</scope>
</reference>
<name>A0ABQ5ITM1_9ASTR</name>
<keyword evidence="1" id="KW-0808">Transferase</keyword>
<comment type="caution">
    <text evidence="9">The sequence shown here is derived from an EMBL/GenBank/DDBJ whole genome shotgun (WGS) entry which is preliminary data.</text>
</comment>
<dbReference type="Pfam" id="PF03732">
    <property type="entry name" value="Retrotrans_gag"/>
    <property type="match status" value="1"/>
</dbReference>
<organism evidence="9 10">
    <name type="scientific">Tanacetum coccineum</name>
    <dbReference type="NCBI Taxonomy" id="301880"/>
    <lineage>
        <taxon>Eukaryota</taxon>
        <taxon>Viridiplantae</taxon>
        <taxon>Streptophyta</taxon>
        <taxon>Embryophyta</taxon>
        <taxon>Tracheophyta</taxon>
        <taxon>Spermatophyta</taxon>
        <taxon>Magnoliopsida</taxon>
        <taxon>eudicotyledons</taxon>
        <taxon>Gunneridae</taxon>
        <taxon>Pentapetalae</taxon>
        <taxon>asterids</taxon>
        <taxon>campanulids</taxon>
        <taxon>Asterales</taxon>
        <taxon>Asteraceae</taxon>
        <taxon>Asteroideae</taxon>
        <taxon>Anthemideae</taxon>
        <taxon>Anthemidinae</taxon>
        <taxon>Tanacetum</taxon>
    </lineage>
</organism>
<dbReference type="PANTHER" id="PTHR34072:SF52">
    <property type="entry name" value="RIBONUCLEASE H"/>
    <property type="match status" value="1"/>
</dbReference>
<dbReference type="PANTHER" id="PTHR34072">
    <property type="entry name" value="ENZYMATIC POLYPROTEIN-RELATED"/>
    <property type="match status" value="1"/>
</dbReference>
<evidence type="ECO:0000256" key="6">
    <source>
        <dbReference type="ARBA" id="ARBA00022918"/>
    </source>
</evidence>
<keyword evidence="5" id="KW-0378">Hydrolase</keyword>
<evidence type="ECO:0000256" key="3">
    <source>
        <dbReference type="ARBA" id="ARBA00022722"/>
    </source>
</evidence>
<dbReference type="Gene3D" id="3.30.70.270">
    <property type="match status" value="1"/>
</dbReference>
<dbReference type="GO" id="GO:0003964">
    <property type="term" value="F:RNA-directed DNA polymerase activity"/>
    <property type="evidence" value="ECO:0007669"/>
    <property type="project" value="UniProtKB-KW"/>
</dbReference>
<dbReference type="InterPro" id="IPR041373">
    <property type="entry name" value="RT_RNaseH"/>
</dbReference>
<reference evidence="9" key="1">
    <citation type="journal article" date="2022" name="Int. J. Mol. Sci.">
        <title>Draft Genome of Tanacetum Coccineum: Genomic Comparison of Closely Related Tanacetum-Family Plants.</title>
        <authorList>
            <person name="Yamashiro T."/>
            <person name="Shiraishi A."/>
            <person name="Nakayama K."/>
            <person name="Satake H."/>
        </authorList>
    </citation>
    <scope>NUCLEOTIDE SEQUENCE</scope>
</reference>
<dbReference type="Pfam" id="PF17917">
    <property type="entry name" value="RT_RNaseH"/>
    <property type="match status" value="1"/>
</dbReference>
<keyword evidence="10" id="KW-1185">Reference proteome</keyword>
<dbReference type="EMBL" id="BQNB010021168">
    <property type="protein sequence ID" value="GJU03577.1"/>
    <property type="molecule type" value="Genomic_DNA"/>
</dbReference>
<sequence length="483" mass="55745">MEEEDDEEMEDEEEEEIVAEDEAEIIYPYDEADLNNRPPPALGMRFSAVRDLKAHHISEAEVDERIVKKIDRSDLRIQMVGRDAMSFDGAVRECQVDVSKLLNWPVGNVGGPERAQPAMDCTFSSFMKCGPTQFHGKEGAIKLCRWFEKIECTFGISECAERNQKSMANEKSWDDLKRMMSEEFCPEEEISRMEDKLRHLRLKDNDIAAYTNRFNELVLLCPDVVPSTKKKIGQYIKGLPSYIKGETYSSKLTTLNEASVQFLGHVINSEGVHVDPAKIEAIKNWLAPTSPTEVRQFMGLVRYYRRFIKGFSLITKPHTKLTQKNKKFEWDADEDEAFQKIKQDLCTTLILALLEGPDDFVVYCHASLKGYGVVLMQQDKVIAYASRQLKTHEENYTTHDLELGAVVFALRLLRHYLYGTKCVVYTDHKSLQYILDQKELNMRQRRWIKLLSDYDCEIRYHPGKSNVVADALSKKVRDKPLRV</sequence>
<proteinExistence type="predicted"/>
<keyword evidence="6 9" id="KW-0695">RNA-directed DNA polymerase</keyword>
<keyword evidence="4" id="KW-0255">Endonuclease</keyword>
<evidence type="ECO:0000256" key="5">
    <source>
        <dbReference type="ARBA" id="ARBA00022801"/>
    </source>
</evidence>
<protein>
    <submittedName>
        <fullName evidence="9">Reverse transcriptase domain-containing protein</fullName>
    </submittedName>
</protein>
<accession>A0ABQ5ITM1</accession>
<dbReference type="CDD" id="cd09274">
    <property type="entry name" value="RNase_HI_RT_Ty3"/>
    <property type="match status" value="1"/>
</dbReference>
<dbReference type="SUPFAM" id="SSF56672">
    <property type="entry name" value="DNA/RNA polymerases"/>
    <property type="match status" value="1"/>
</dbReference>
<evidence type="ECO:0000256" key="1">
    <source>
        <dbReference type="ARBA" id="ARBA00022679"/>
    </source>
</evidence>
<dbReference type="Gene3D" id="3.30.420.10">
    <property type="entry name" value="Ribonuclease H-like superfamily/Ribonuclease H"/>
    <property type="match status" value="1"/>
</dbReference>
<keyword evidence="3" id="KW-0540">Nuclease</keyword>
<evidence type="ECO:0000256" key="4">
    <source>
        <dbReference type="ARBA" id="ARBA00022759"/>
    </source>
</evidence>
<evidence type="ECO:0000259" key="7">
    <source>
        <dbReference type="Pfam" id="PF03732"/>
    </source>
</evidence>
<dbReference type="InterPro" id="IPR043502">
    <property type="entry name" value="DNA/RNA_pol_sf"/>
</dbReference>
<keyword evidence="2" id="KW-0548">Nucleotidyltransferase</keyword>
<dbReference type="InterPro" id="IPR043128">
    <property type="entry name" value="Rev_trsase/Diguanyl_cyclase"/>
</dbReference>
<gene>
    <name evidence="9" type="ORF">Tco_1113915</name>
</gene>
<dbReference type="InterPro" id="IPR005162">
    <property type="entry name" value="Retrotrans_gag_dom"/>
</dbReference>
<feature type="domain" description="Retrotransposon gag" evidence="7">
    <location>
        <begin position="164"/>
        <end position="239"/>
    </location>
</feature>
<dbReference type="Proteomes" id="UP001151760">
    <property type="component" value="Unassembled WGS sequence"/>
</dbReference>
<evidence type="ECO:0000313" key="10">
    <source>
        <dbReference type="Proteomes" id="UP001151760"/>
    </source>
</evidence>
<evidence type="ECO:0000313" key="9">
    <source>
        <dbReference type="EMBL" id="GJU03577.1"/>
    </source>
</evidence>
<feature type="domain" description="Reverse transcriptase RNase H-like" evidence="8">
    <location>
        <begin position="359"/>
        <end position="454"/>
    </location>
</feature>
<evidence type="ECO:0000259" key="8">
    <source>
        <dbReference type="Pfam" id="PF17917"/>
    </source>
</evidence>
<evidence type="ECO:0000256" key="2">
    <source>
        <dbReference type="ARBA" id="ARBA00022695"/>
    </source>
</evidence>